<dbReference type="HOGENOM" id="CLU_2152280_0_0_1"/>
<dbReference type="EnsemblPlants" id="ONIVA11G15970.1">
    <property type="protein sequence ID" value="ONIVA11G15970.1"/>
    <property type="gene ID" value="ONIVA11G15970"/>
</dbReference>
<protein>
    <submittedName>
        <fullName evidence="1">Uncharacterized protein</fullName>
    </submittedName>
</protein>
<evidence type="ECO:0000313" key="2">
    <source>
        <dbReference type="Proteomes" id="UP000006591"/>
    </source>
</evidence>
<organism evidence="1">
    <name type="scientific">Oryza nivara</name>
    <name type="common">Indian wild rice</name>
    <name type="synonym">Oryza sativa f. spontanea</name>
    <dbReference type="NCBI Taxonomy" id="4536"/>
    <lineage>
        <taxon>Eukaryota</taxon>
        <taxon>Viridiplantae</taxon>
        <taxon>Streptophyta</taxon>
        <taxon>Embryophyta</taxon>
        <taxon>Tracheophyta</taxon>
        <taxon>Spermatophyta</taxon>
        <taxon>Magnoliopsida</taxon>
        <taxon>Liliopsida</taxon>
        <taxon>Poales</taxon>
        <taxon>Poaceae</taxon>
        <taxon>BOP clade</taxon>
        <taxon>Oryzoideae</taxon>
        <taxon>Oryzeae</taxon>
        <taxon>Oryzinae</taxon>
        <taxon>Oryza</taxon>
    </lineage>
</organism>
<evidence type="ECO:0000313" key="1">
    <source>
        <dbReference type="EnsemblPlants" id="ONIVA11G15970.1"/>
    </source>
</evidence>
<reference evidence="1" key="2">
    <citation type="submission" date="2018-04" db="EMBL/GenBank/DDBJ databases">
        <title>OnivRS2 (Oryza nivara Reference Sequence Version 2).</title>
        <authorList>
            <person name="Zhang J."/>
            <person name="Kudrna D."/>
            <person name="Lee S."/>
            <person name="Talag J."/>
            <person name="Rajasekar S."/>
            <person name="Welchert J."/>
            <person name="Hsing Y.-I."/>
            <person name="Wing R.A."/>
        </authorList>
    </citation>
    <scope>NUCLEOTIDE SEQUENCE [LARGE SCALE GENOMIC DNA]</scope>
    <source>
        <strain evidence="1">SL10</strain>
    </source>
</reference>
<proteinExistence type="predicted"/>
<dbReference type="AlphaFoldDB" id="A0A0E0J2Y0"/>
<keyword evidence="2" id="KW-1185">Reference proteome</keyword>
<dbReference type="Gramene" id="ONIVA11G15970.1">
    <property type="protein sequence ID" value="ONIVA11G15970.1"/>
    <property type="gene ID" value="ONIVA11G15970"/>
</dbReference>
<reference evidence="1" key="1">
    <citation type="submission" date="2015-04" db="UniProtKB">
        <authorList>
            <consortium name="EnsemblPlants"/>
        </authorList>
    </citation>
    <scope>IDENTIFICATION</scope>
    <source>
        <strain evidence="1">SL10</strain>
    </source>
</reference>
<accession>A0A0E0J2Y0</accession>
<dbReference type="Proteomes" id="UP000006591">
    <property type="component" value="Chromosome 11"/>
</dbReference>
<sequence length="112" mass="12576">LRYGVSVGLNNKRAFARLRWPIDLPVDGRRDPPIHVAAIFAARAPPISDHRRLGASPATARRPCCYSRPHPPCAQLQSLLRLQLQEVALLLANFARLRRFPRGEGSSVTFVW</sequence>
<name>A0A0E0J2Y0_ORYNI</name>